<dbReference type="PANTHER" id="PTHR43339:SF1">
    <property type="entry name" value="RUBRERYTHRIN"/>
    <property type="match status" value="1"/>
</dbReference>
<dbReference type="PROSITE" id="PS50905">
    <property type="entry name" value="FERRITIN_LIKE"/>
    <property type="match status" value="1"/>
</dbReference>
<dbReference type="Proteomes" id="UP000199006">
    <property type="component" value="Unassembled WGS sequence"/>
</dbReference>
<dbReference type="InterPro" id="IPR003251">
    <property type="entry name" value="Rr_diiron-bd_dom"/>
</dbReference>
<gene>
    <name evidence="2" type="ORF">SAMN02983006_01178</name>
</gene>
<keyword evidence="3" id="KW-1185">Reference proteome</keyword>
<accession>A0A1I4HTJ1</accession>
<feature type="domain" description="Ferritin-like diiron" evidence="1">
    <location>
        <begin position="13"/>
        <end position="141"/>
    </location>
</feature>
<dbReference type="InterPro" id="IPR009040">
    <property type="entry name" value="Ferritin-like_diiron"/>
</dbReference>
<dbReference type="GO" id="GO:0005506">
    <property type="term" value="F:iron ion binding"/>
    <property type="evidence" value="ECO:0007669"/>
    <property type="project" value="InterPro"/>
</dbReference>
<dbReference type="EMBL" id="FOTI01000012">
    <property type="protein sequence ID" value="SFL44736.1"/>
    <property type="molecule type" value="Genomic_DNA"/>
</dbReference>
<protein>
    <submittedName>
        <fullName evidence="2">Rubrerythrin</fullName>
    </submittedName>
</protein>
<sequence>MDLKFDHEVELGIAKETEVAEAVEMNFAGETEETGLYLAMARQAQREGYPEVAEVLKRIAWEEAEHASHFAELNGMISESTKENIEEMLKGEQGANKGKKGAADKAEKLGLEAVAAYFNESSRDEARHAQMLQGILDRFFA</sequence>
<dbReference type="CDD" id="cd01046">
    <property type="entry name" value="Rubrerythrin_like"/>
    <property type="match status" value="1"/>
</dbReference>
<dbReference type="RefSeq" id="WP_089860966.1">
    <property type="nucleotide sequence ID" value="NZ_FOTI01000012.1"/>
</dbReference>
<evidence type="ECO:0000313" key="2">
    <source>
        <dbReference type="EMBL" id="SFL44736.1"/>
    </source>
</evidence>
<organism evidence="2 3">
    <name type="scientific">Halanaerobium salsuginis</name>
    <dbReference type="NCBI Taxonomy" id="29563"/>
    <lineage>
        <taxon>Bacteria</taxon>
        <taxon>Bacillati</taxon>
        <taxon>Bacillota</taxon>
        <taxon>Clostridia</taxon>
        <taxon>Halanaerobiales</taxon>
        <taxon>Halanaerobiaceae</taxon>
        <taxon>Halanaerobium</taxon>
    </lineage>
</organism>
<dbReference type="InterPro" id="IPR052773">
    <property type="entry name" value="Anaerobic_Peroxidase-Rel"/>
</dbReference>
<dbReference type="InterPro" id="IPR012347">
    <property type="entry name" value="Ferritin-like"/>
</dbReference>
<evidence type="ECO:0000259" key="1">
    <source>
        <dbReference type="PROSITE" id="PS50905"/>
    </source>
</evidence>
<dbReference type="GO" id="GO:0016491">
    <property type="term" value="F:oxidoreductase activity"/>
    <property type="evidence" value="ECO:0007669"/>
    <property type="project" value="InterPro"/>
</dbReference>
<dbReference type="PANTHER" id="PTHR43339">
    <property type="entry name" value="RUBRERYTHRIN-RELATED"/>
    <property type="match status" value="1"/>
</dbReference>
<evidence type="ECO:0000313" key="3">
    <source>
        <dbReference type="Proteomes" id="UP000199006"/>
    </source>
</evidence>
<reference evidence="2 3" key="1">
    <citation type="submission" date="2016-10" db="EMBL/GenBank/DDBJ databases">
        <authorList>
            <person name="de Groot N.N."/>
        </authorList>
    </citation>
    <scope>NUCLEOTIDE SEQUENCE [LARGE SCALE GENOMIC DNA]</scope>
    <source>
        <strain evidence="2 3">ATCC 51327</strain>
    </source>
</reference>
<name>A0A1I4HTJ1_9FIRM</name>
<dbReference type="InterPro" id="IPR045236">
    <property type="entry name" value="RevRr_diiron-bd_dom"/>
</dbReference>
<dbReference type="Gene3D" id="1.20.1260.10">
    <property type="match status" value="1"/>
</dbReference>
<dbReference type="SUPFAM" id="SSF47240">
    <property type="entry name" value="Ferritin-like"/>
    <property type="match status" value="1"/>
</dbReference>
<dbReference type="STRING" id="29563.SAMN02983006_01178"/>
<proteinExistence type="predicted"/>
<dbReference type="InterPro" id="IPR009078">
    <property type="entry name" value="Ferritin-like_SF"/>
</dbReference>
<dbReference type="AlphaFoldDB" id="A0A1I4HTJ1"/>
<dbReference type="OrthoDB" id="9805587at2"/>
<dbReference type="Pfam" id="PF02915">
    <property type="entry name" value="Rubrerythrin"/>
    <property type="match status" value="1"/>
</dbReference>